<organism evidence="9 10">
    <name type="scientific">Solitalea koreensis</name>
    <dbReference type="NCBI Taxonomy" id="543615"/>
    <lineage>
        <taxon>Bacteria</taxon>
        <taxon>Pseudomonadati</taxon>
        <taxon>Bacteroidota</taxon>
        <taxon>Sphingobacteriia</taxon>
        <taxon>Sphingobacteriales</taxon>
        <taxon>Sphingobacteriaceae</taxon>
        <taxon>Solitalea</taxon>
    </lineage>
</organism>
<dbReference type="Proteomes" id="UP000315971">
    <property type="component" value="Unassembled WGS sequence"/>
</dbReference>
<accession>A0A521AQC4</accession>
<proteinExistence type="inferred from homology"/>
<dbReference type="Pfam" id="PF00528">
    <property type="entry name" value="BPD_transp_1"/>
    <property type="match status" value="1"/>
</dbReference>
<keyword evidence="5 7" id="KW-1133">Transmembrane helix</keyword>
<dbReference type="InterPro" id="IPR035906">
    <property type="entry name" value="MetI-like_sf"/>
</dbReference>
<evidence type="ECO:0000256" key="2">
    <source>
        <dbReference type="ARBA" id="ARBA00022448"/>
    </source>
</evidence>
<dbReference type="PROSITE" id="PS50928">
    <property type="entry name" value="ABC_TM1"/>
    <property type="match status" value="1"/>
</dbReference>
<evidence type="ECO:0000256" key="3">
    <source>
        <dbReference type="ARBA" id="ARBA00022475"/>
    </source>
</evidence>
<feature type="transmembrane region" description="Helical" evidence="7">
    <location>
        <begin position="320"/>
        <end position="343"/>
    </location>
</feature>
<dbReference type="AlphaFoldDB" id="A0A521AQC4"/>
<evidence type="ECO:0000256" key="4">
    <source>
        <dbReference type="ARBA" id="ARBA00022692"/>
    </source>
</evidence>
<name>A0A521AQC4_9SPHI</name>
<comment type="subcellular location">
    <subcellularLocation>
        <location evidence="1 7">Cell membrane</location>
        <topology evidence="1 7">Multi-pass membrane protein</topology>
    </subcellularLocation>
</comment>
<feature type="transmembrane region" description="Helical" evidence="7">
    <location>
        <begin position="201"/>
        <end position="227"/>
    </location>
</feature>
<feature type="domain" description="ABC transmembrane type-1" evidence="8">
    <location>
        <begin position="199"/>
        <end position="389"/>
    </location>
</feature>
<keyword evidence="4 7" id="KW-0812">Transmembrane</keyword>
<dbReference type="InterPro" id="IPR025966">
    <property type="entry name" value="OppC_N"/>
</dbReference>
<dbReference type="CDD" id="cd06261">
    <property type="entry name" value="TM_PBP2"/>
    <property type="match status" value="1"/>
</dbReference>
<evidence type="ECO:0000256" key="1">
    <source>
        <dbReference type="ARBA" id="ARBA00004651"/>
    </source>
</evidence>
<feature type="transmembrane region" description="Helical" evidence="7">
    <location>
        <begin position="262"/>
        <end position="281"/>
    </location>
</feature>
<evidence type="ECO:0000259" key="8">
    <source>
        <dbReference type="PROSITE" id="PS50928"/>
    </source>
</evidence>
<dbReference type="OrthoDB" id="9783218at2"/>
<dbReference type="InterPro" id="IPR000515">
    <property type="entry name" value="MetI-like"/>
</dbReference>
<protein>
    <submittedName>
        <fullName evidence="9">Peptide/nickel transport system permease protein</fullName>
    </submittedName>
</protein>
<reference evidence="9 10" key="1">
    <citation type="submission" date="2017-05" db="EMBL/GenBank/DDBJ databases">
        <authorList>
            <person name="Varghese N."/>
            <person name="Submissions S."/>
        </authorList>
    </citation>
    <scope>NUCLEOTIDE SEQUENCE [LARGE SCALE GENOMIC DNA]</scope>
    <source>
        <strain evidence="9 10">DSM 21342</strain>
    </source>
</reference>
<evidence type="ECO:0000313" key="9">
    <source>
        <dbReference type="EMBL" id="SMO37043.1"/>
    </source>
</evidence>
<evidence type="ECO:0000313" key="10">
    <source>
        <dbReference type="Proteomes" id="UP000315971"/>
    </source>
</evidence>
<comment type="similarity">
    <text evidence="7">Belongs to the binding-protein-dependent transport system permease family.</text>
</comment>
<keyword evidence="2 7" id="KW-0813">Transport</keyword>
<evidence type="ECO:0000256" key="5">
    <source>
        <dbReference type="ARBA" id="ARBA00022989"/>
    </source>
</evidence>
<evidence type="ECO:0000256" key="6">
    <source>
        <dbReference type="ARBA" id="ARBA00023136"/>
    </source>
</evidence>
<feature type="transmembrane region" description="Helical" evidence="7">
    <location>
        <begin position="363"/>
        <end position="385"/>
    </location>
</feature>
<feature type="transmembrane region" description="Helical" evidence="7">
    <location>
        <begin position="23"/>
        <end position="45"/>
    </location>
</feature>
<dbReference type="SUPFAM" id="SSF161098">
    <property type="entry name" value="MetI-like"/>
    <property type="match status" value="1"/>
</dbReference>
<dbReference type="RefSeq" id="WP_142600880.1">
    <property type="nucleotide sequence ID" value="NZ_FXSZ01000001.1"/>
</dbReference>
<dbReference type="GO" id="GO:0005886">
    <property type="term" value="C:plasma membrane"/>
    <property type="evidence" value="ECO:0007669"/>
    <property type="project" value="UniProtKB-SubCell"/>
</dbReference>
<keyword evidence="3" id="KW-1003">Cell membrane</keyword>
<evidence type="ECO:0000256" key="7">
    <source>
        <dbReference type="RuleBase" id="RU363032"/>
    </source>
</evidence>
<keyword evidence="10" id="KW-1185">Reference proteome</keyword>
<gene>
    <name evidence="9" type="ORF">SAMN06265350_101318</name>
</gene>
<dbReference type="Gene3D" id="1.10.3720.10">
    <property type="entry name" value="MetI-like"/>
    <property type="match status" value="1"/>
</dbReference>
<keyword evidence="6 7" id="KW-0472">Membrane</keyword>
<dbReference type="PANTHER" id="PTHR43386:SF1">
    <property type="entry name" value="D,D-DIPEPTIDE TRANSPORT SYSTEM PERMEASE PROTEIN DDPC-RELATED"/>
    <property type="match status" value="1"/>
</dbReference>
<dbReference type="EMBL" id="FXSZ01000001">
    <property type="protein sequence ID" value="SMO37043.1"/>
    <property type="molecule type" value="Genomic_DNA"/>
</dbReference>
<sequence length="404" mass="44804">MSSIHKPETPWQRTKRRFLKDKLSVTGLIIIVFFLLISVLGYLIMPDDTPQANRMMVQLSTKHPGTEIQFLAIRKQQAVDTVNVFTKMLYGQPDFYDWVPITTYNFKGDSIIVHEYTGITDDEPIENRYGLAQVVYPVRDTPIYNGTDVSFTDVYGTPHNLSIASLQATILKDHIQAKKYWFGTDLYGRDMLSRMILGTRVSFSVGIMAVLISLIIGITLGAMAGFYGGKIDQFISWLINVVWSLPSLLLVIAISFALGKGFFQVFVAIGLSTWVEVARMVRGQIISIREVEFVEAGRALGFSSSRIITRHILPNISGPILVVASANFASAILLEAGLSFLGFGVQPPFPSWGAMIKEHYGYIIIDAAYLAILPGLAIMLIVYAFNLVSVGLTDAFNVRQNANA</sequence>
<dbReference type="InterPro" id="IPR050366">
    <property type="entry name" value="BP-dependent_transpt_permease"/>
</dbReference>
<dbReference type="Pfam" id="PF12911">
    <property type="entry name" value="OppC_N"/>
    <property type="match status" value="1"/>
</dbReference>
<feature type="transmembrane region" description="Helical" evidence="7">
    <location>
        <begin position="234"/>
        <end position="256"/>
    </location>
</feature>
<dbReference type="GO" id="GO:0055085">
    <property type="term" value="P:transmembrane transport"/>
    <property type="evidence" value="ECO:0007669"/>
    <property type="project" value="InterPro"/>
</dbReference>
<dbReference type="PANTHER" id="PTHR43386">
    <property type="entry name" value="OLIGOPEPTIDE TRANSPORT SYSTEM PERMEASE PROTEIN APPC"/>
    <property type="match status" value="1"/>
</dbReference>